<name>A0ABX5DD30_9VIBR</name>
<accession>A0ABX5DD30</accession>
<gene>
    <name evidence="1" type="ORF">COR51_16465</name>
</gene>
<sequence length="156" mass="18138">MLIHLIPKIYNRFSDIQLNVIDVCIPELKVVLQGDKDLMVGRPYLNKNYHVICRKVGKKKMNGFFLETEKALQKFTVLTRWEVDNLKLVHRVHYTVLDSNFDAVSDDHSLITTFDDAPVKTQPKMEVIFPYESRSTITATDKFSLYMMVDRVVEVA</sequence>
<dbReference type="Pfam" id="PF19475">
    <property type="entry name" value="DUF6012"/>
    <property type="match status" value="1"/>
</dbReference>
<reference evidence="1 2" key="1">
    <citation type="submission" date="2018-03" db="EMBL/GenBank/DDBJ databases">
        <title>Genetic Diversity and Phenotypic Plasticity of AHL Mediated Quorum Sensing in Environmental Strains of Vibrio mediterranei.</title>
        <authorList>
            <person name="Lantoine F."/>
            <person name="Vouve F."/>
        </authorList>
    </citation>
    <scope>NUCLEOTIDE SEQUENCE [LARGE SCALE GENOMIC DNA]</scope>
    <source>
        <strain evidence="1 2">17LN0615E</strain>
    </source>
</reference>
<dbReference type="RefSeq" id="WP_106008811.1">
    <property type="nucleotide sequence ID" value="NZ_NWTN01000011.1"/>
</dbReference>
<evidence type="ECO:0000313" key="2">
    <source>
        <dbReference type="Proteomes" id="UP000238163"/>
    </source>
</evidence>
<comment type="caution">
    <text evidence="1">The sequence shown here is derived from an EMBL/GenBank/DDBJ whole genome shotgun (WGS) entry which is preliminary data.</text>
</comment>
<organism evidence="1 2">
    <name type="scientific">Vibrio mediterranei</name>
    <dbReference type="NCBI Taxonomy" id="689"/>
    <lineage>
        <taxon>Bacteria</taxon>
        <taxon>Pseudomonadati</taxon>
        <taxon>Pseudomonadota</taxon>
        <taxon>Gammaproteobacteria</taxon>
        <taxon>Vibrionales</taxon>
        <taxon>Vibrionaceae</taxon>
        <taxon>Vibrio</taxon>
    </lineage>
</organism>
<dbReference type="InterPro" id="IPR046054">
    <property type="entry name" value="DUF6012"/>
</dbReference>
<proteinExistence type="predicted"/>
<keyword evidence="2" id="KW-1185">Reference proteome</keyword>
<protein>
    <submittedName>
        <fullName evidence="1">Uncharacterized protein</fullName>
    </submittedName>
</protein>
<dbReference type="EMBL" id="NWTN01000011">
    <property type="protein sequence ID" value="PRQ66526.1"/>
    <property type="molecule type" value="Genomic_DNA"/>
</dbReference>
<dbReference type="Proteomes" id="UP000238163">
    <property type="component" value="Unassembled WGS sequence"/>
</dbReference>
<evidence type="ECO:0000313" key="1">
    <source>
        <dbReference type="EMBL" id="PRQ66526.1"/>
    </source>
</evidence>